<accession>A0ABM8CB20</accession>
<evidence type="ECO:0000313" key="1">
    <source>
        <dbReference type="EMBL" id="BDT60490.1"/>
    </source>
</evidence>
<reference evidence="1" key="1">
    <citation type="submission" date="2022-11" db="EMBL/GenBank/DDBJ databases">
        <title>Isolation and characterization of PLA-degrading bacterium Massilia sp. from Antarctic soil.</title>
        <authorList>
            <person name="Sato K."/>
            <person name="Gomez-Fuentes C."/>
            <person name="Ahmad S.A."/>
            <person name="Zulkharnain A."/>
        </authorList>
    </citation>
    <scope>NUCLEOTIDE SEQUENCE</scope>
    <source>
        <strain evidence="1">N-3</strain>
    </source>
</reference>
<evidence type="ECO:0000313" key="2">
    <source>
        <dbReference type="Proteomes" id="UP001163336"/>
    </source>
</evidence>
<dbReference type="Proteomes" id="UP001163336">
    <property type="component" value="Chromosome"/>
</dbReference>
<protein>
    <submittedName>
        <fullName evidence="1">Uncharacterized protein</fullName>
    </submittedName>
</protein>
<keyword evidence="2" id="KW-1185">Reference proteome</keyword>
<sequence>MLSGIDPALNPVMSREWRAAKSDWLVRHTDPSTAALVLQNSEETVLQHYAQGSETLHHEEMSKFLSEMAVAVLAPDEKIENATPRAVGLCTSFGMPIAIDAETRIKPDCDSAEGCLFCDKFKIHADETDTRKLLSCRYVINLTSPLSNSDEEFNELFRPILERIDGLILDIAARDLAMVERIKLEVNEDGELDAYWAGKVEMLMTLGLI</sequence>
<gene>
    <name evidence="1" type="ORF">MasN3_39840</name>
</gene>
<proteinExistence type="predicted"/>
<name>A0ABM8CB20_9BURK</name>
<organism evidence="1 2">
    <name type="scientific">Massilia varians</name>
    <dbReference type="NCBI Taxonomy" id="457921"/>
    <lineage>
        <taxon>Bacteria</taxon>
        <taxon>Pseudomonadati</taxon>
        <taxon>Pseudomonadota</taxon>
        <taxon>Betaproteobacteria</taxon>
        <taxon>Burkholderiales</taxon>
        <taxon>Oxalobacteraceae</taxon>
        <taxon>Telluria group</taxon>
        <taxon>Massilia</taxon>
    </lineage>
</organism>
<dbReference type="EMBL" id="AP026966">
    <property type="protein sequence ID" value="BDT60490.1"/>
    <property type="molecule type" value="Genomic_DNA"/>
</dbReference>